<dbReference type="RefSeq" id="WP_346013523.1">
    <property type="nucleotide sequence ID" value="NZ_JAQYXP010000005.1"/>
</dbReference>
<protein>
    <submittedName>
        <fullName evidence="1">Uncharacterized protein</fullName>
    </submittedName>
</protein>
<evidence type="ECO:0000313" key="1">
    <source>
        <dbReference type="EMBL" id="MEN3238222.1"/>
    </source>
</evidence>
<keyword evidence="2" id="KW-1185">Reference proteome</keyword>
<dbReference type="Proteomes" id="UP001407347">
    <property type="component" value="Unassembled WGS sequence"/>
</dbReference>
<dbReference type="EMBL" id="JAQYXP010000005">
    <property type="protein sequence ID" value="MEN3238222.1"/>
    <property type="molecule type" value="Genomic_DNA"/>
</dbReference>
<sequence>MSAERSYDDTALVTAADIRRAWSHMRETCGLVATSACRDELIRQAVRQARAREAGEKLAPPARPNRAALFAAEPAQAPTPTLKREGQS</sequence>
<organism evidence="1 2">
    <name type="scientific">Methylobacterium ajmalii</name>
    <dbReference type="NCBI Taxonomy" id="2738439"/>
    <lineage>
        <taxon>Bacteria</taxon>
        <taxon>Pseudomonadati</taxon>
        <taxon>Pseudomonadota</taxon>
        <taxon>Alphaproteobacteria</taxon>
        <taxon>Hyphomicrobiales</taxon>
        <taxon>Methylobacteriaceae</taxon>
        <taxon>Methylobacterium</taxon>
    </lineage>
</organism>
<reference evidence="1 2" key="1">
    <citation type="journal article" date="2023" name="PLoS ONE">
        <title>Complete genome assembly of Hawai'i environmental nontuberculous mycobacteria reveals unexpected co-isolation with methylobacteria.</title>
        <authorList>
            <person name="Hendrix J."/>
            <person name="Epperson L.E."/>
            <person name="Tong E.I."/>
            <person name="Chan Y.L."/>
            <person name="Hasan N.A."/>
            <person name="Dawrs S.N."/>
            <person name="Norton G.J."/>
            <person name="Virdi R."/>
            <person name="Crooks J.L."/>
            <person name="Chan E.D."/>
            <person name="Honda J.R."/>
            <person name="Strong M."/>
        </authorList>
    </citation>
    <scope>NUCLEOTIDE SEQUENCE [LARGE SCALE GENOMIC DNA]</scope>
    <source>
        <strain evidence="1 2">NJH_HI04-1</strain>
    </source>
</reference>
<accession>A0ABV0A317</accession>
<gene>
    <name evidence="1" type="ORF">PUR29_32770</name>
</gene>
<comment type="caution">
    <text evidence="1">The sequence shown here is derived from an EMBL/GenBank/DDBJ whole genome shotgun (WGS) entry which is preliminary data.</text>
</comment>
<proteinExistence type="predicted"/>
<evidence type="ECO:0000313" key="2">
    <source>
        <dbReference type="Proteomes" id="UP001407347"/>
    </source>
</evidence>
<name>A0ABV0A317_9HYPH</name>